<sequence length="58" mass="6820">ILSWILNVLDEGNLKDKLQAIYDKGQYSFAFLDIEWNVTTSKNKVKCDHKKFSNSFKH</sequence>
<name>A0A914DIP1_9BILA</name>
<dbReference type="Proteomes" id="UP000887540">
    <property type="component" value="Unplaced"/>
</dbReference>
<reference evidence="2" key="1">
    <citation type="submission" date="2022-11" db="UniProtKB">
        <authorList>
            <consortium name="WormBaseParasite"/>
        </authorList>
    </citation>
    <scope>IDENTIFICATION</scope>
</reference>
<dbReference type="WBParaSite" id="ACRNAN_scaffold28529.g11342.t1">
    <property type="protein sequence ID" value="ACRNAN_scaffold28529.g11342.t1"/>
    <property type="gene ID" value="ACRNAN_scaffold28529.g11342"/>
</dbReference>
<proteinExistence type="predicted"/>
<evidence type="ECO:0000313" key="1">
    <source>
        <dbReference type="Proteomes" id="UP000887540"/>
    </source>
</evidence>
<dbReference type="AlphaFoldDB" id="A0A914DIP1"/>
<evidence type="ECO:0000313" key="2">
    <source>
        <dbReference type="WBParaSite" id="ACRNAN_scaffold28529.g11342.t1"/>
    </source>
</evidence>
<protein>
    <submittedName>
        <fullName evidence="2">Uncharacterized protein</fullName>
    </submittedName>
</protein>
<accession>A0A914DIP1</accession>
<organism evidence="1 2">
    <name type="scientific">Acrobeloides nanus</name>
    <dbReference type="NCBI Taxonomy" id="290746"/>
    <lineage>
        <taxon>Eukaryota</taxon>
        <taxon>Metazoa</taxon>
        <taxon>Ecdysozoa</taxon>
        <taxon>Nematoda</taxon>
        <taxon>Chromadorea</taxon>
        <taxon>Rhabditida</taxon>
        <taxon>Tylenchina</taxon>
        <taxon>Cephalobomorpha</taxon>
        <taxon>Cephaloboidea</taxon>
        <taxon>Cephalobidae</taxon>
        <taxon>Acrobeloides</taxon>
    </lineage>
</organism>
<keyword evidence="1" id="KW-1185">Reference proteome</keyword>